<accession>A0ACA9SRW3</accession>
<sequence>SSVLDEISMLIRKYKLDSLIGPCITTRETLSKFDIREGQAFVEHTININDKFVNIVQSKPNESAVK</sequence>
<dbReference type="Proteomes" id="UP000789920">
    <property type="component" value="Unassembled WGS sequence"/>
</dbReference>
<feature type="non-terminal residue" evidence="1">
    <location>
        <position position="66"/>
    </location>
</feature>
<name>A0ACA9SRW3_9GLOM</name>
<organism evidence="1 2">
    <name type="scientific">Racocetra persica</name>
    <dbReference type="NCBI Taxonomy" id="160502"/>
    <lineage>
        <taxon>Eukaryota</taxon>
        <taxon>Fungi</taxon>
        <taxon>Fungi incertae sedis</taxon>
        <taxon>Mucoromycota</taxon>
        <taxon>Glomeromycotina</taxon>
        <taxon>Glomeromycetes</taxon>
        <taxon>Diversisporales</taxon>
        <taxon>Gigasporaceae</taxon>
        <taxon>Racocetra</taxon>
    </lineage>
</organism>
<keyword evidence="2" id="KW-1185">Reference proteome</keyword>
<evidence type="ECO:0000313" key="2">
    <source>
        <dbReference type="Proteomes" id="UP000789920"/>
    </source>
</evidence>
<gene>
    <name evidence="1" type="ORF">RPERSI_LOCUS33983</name>
</gene>
<feature type="non-terminal residue" evidence="1">
    <location>
        <position position="1"/>
    </location>
</feature>
<proteinExistence type="predicted"/>
<evidence type="ECO:0000313" key="1">
    <source>
        <dbReference type="EMBL" id="CAG8846130.1"/>
    </source>
</evidence>
<reference evidence="1" key="1">
    <citation type="submission" date="2021-06" db="EMBL/GenBank/DDBJ databases">
        <authorList>
            <person name="Kallberg Y."/>
            <person name="Tangrot J."/>
            <person name="Rosling A."/>
        </authorList>
    </citation>
    <scope>NUCLEOTIDE SEQUENCE</scope>
    <source>
        <strain evidence="1">MA461A</strain>
    </source>
</reference>
<dbReference type="EMBL" id="CAJVQC010149836">
    <property type="protein sequence ID" value="CAG8846130.1"/>
    <property type="molecule type" value="Genomic_DNA"/>
</dbReference>
<protein>
    <submittedName>
        <fullName evidence="1">6105_t:CDS:1</fullName>
    </submittedName>
</protein>
<comment type="caution">
    <text evidence="1">The sequence shown here is derived from an EMBL/GenBank/DDBJ whole genome shotgun (WGS) entry which is preliminary data.</text>
</comment>